<dbReference type="SUPFAM" id="SSF52091">
    <property type="entry name" value="SpoIIaa-like"/>
    <property type="match status" value="1"/>
</dbReference>
<dbReference type="PANTHER" id="PTHR33495">
    <property type="entry name" value="ANTI-SIGMA FACTOR ANTAGONIST TM_1081-RELATED-RELATED"/>
    <property type="match status" value="1"/>
</dbReference>
<comment type="similarity">
    <text evidence="1 2">Belongs to the anti-sigma-factor antagonist family.</text>
</comment>
<evidence type="ECO:0000259" key="3">
    <source>
        <dbReference type="PROSITE" id="PS50801"/>
    </source>
</evidence>
<reference evidence="4 5" key="1">
    <citation type="submission" date="2020-07" db="EMBL/GenBank/DDBJ databases">
        <title>Sequencing the genomes of 1000 actinobacteria strains.</title>
        <authorList>
            <person name="Klenk H.-P."/>
        </authorList>
    </citation>
    <scope>NUCLEOTIDE SEQUENCE [LARGE SCALE GENOMIC DNA]</scope>
    <source>
        <strain evidence="4 5">DSM 18448</strain>
    </source>
</reference>
<organism evidence="4 5">
    <name type="scientific">Actinopolymorpha rutila</name>
    <dbReference type="NCBI Taxonomy" id="446787"/>
    <lineage>
        <taxon>Bacteria</taxon>
        <taxon>Bacillati</taxon>
        <taxon>Actinomycetota</taxon>
        <taxon>Actinomycetes</taxon>
        <taxon>Propionibacteriales</taxon>
        <taxon>Actinopolymorphaceae</taxon>
        <taxon>Actinopolymorpha</taxon>
    </lineage>
</organism>
<gene>
    <name evidence="4" type="ORF">F4554_003365</name>
</gene>
<dbReference type="PANTHER" id="PTHR33495:SF2">
    <property type="entry name" value="ANTI-SIGMA FACTOR ANTAGONIST TM_1081-RELATED"/>
    <property type="match status" value="1"/>
</dbReference>
<dbReference type="AlphaFoldDB" id="A0A852ZC48"/>
<evidence type="ECO:0000313" key="4">
    <source>
        <dbReference type="EMBL" id="NYH90727.1"/>
    </source>
</evidence>
<proteinExistence type="inferred from homology"/>
<evidence type="ECO:0000256" key="2">
    <source>
        <dbReference type="RuleBase" id="RU003749"/>
    </source>
</evidence>
<dbReference type="NCBIfam" id="TIGR00377">
    <property type="entry name" value="ant_ant_sig"/>
    <property type="match status" value="1"/>
</dbReference>
<name>A0A852ZC48_9ACTN</name>
<dbReference type="RefSeq" id="WP_179788292.1">
    <property type="nucleotide sequence ID" value="NZ_BAAARR010000016.1"/>
</dbReference>
<accession>A0A852ZC48</accession>
<dbReference type="Proteomes" id="UP000579605">
    <property type="component" value="Unassembled WGS sequence"/>
</dbReference>
<dbReference type="InterPro" id="IPR003658">
    <property type="entry name" value="Anti-sigma_ant"/>
</dbReference>
<feature type="domain" description="STAS" evidence="3">
    <location>
        <begin position="25"/>
        <end position="134"/>
    </location>
</feature>
<dbReference type="EMBL" id="JACBZH010000001">
    <property type="protein sequence ID" value="NYH90727.1"/>
    <property type="molecule type" value="Genomic_DNA"/>
</dbReference>
<dbReference type="PROSITE" id="PS50801">
    <property type="entry name" value="STAS"/>
    <property type="match status" value="1"/>
</dbReference>
<evidence type="ECO:0000256" key="1">
    <source>
        <dbReference type="ARBA" id="ARBA00009013"/>
    </source>
</evidence>
<dbReference type="GO" id="GO:0043856">
    <property type="term" value="F:anti-sigma factor antagonist activity"/>
    <property type="evidence" value="ECO:0007669"/>
    <property type="project" value="InterPro"/>
</dbReference>
<dbReference type="Pfam" id="PF01740">
    <property type="entry name" value="STAS"/>
    <property type="match status" value="1"/>
</dbReference>
<dbReference type="Gene3D" id="3.30.750.24">
    <property type="entry name" value="STAS domain"/>
    <property type="match status" value="1"/>
</dbReference>
<protein>
    <recommendedName>
        <fullName evidence="2">Anti-sigma factor antagonist</fullName>
    </recommendedName>
</protein>
<sequence length="142" mass="14798">MSTKKTTQTKATGVHHAGAADPEIRISSIHTGAGALVASVTGEVDQATSAQLSQELNHLLDERPAMVVLSLADVPFLDSGGLDVLVDVQRRAHAEHVPVRICAPRRGPTKLLHLTGLDVAFDIYPTVDDALAGTTSGGSPFA</sequence>
<dbReference type="CDD" id="cd07043">
    <property type="entry name" value="STAS_anti-anti-sigma_factors"/>
    <property type="match status" value="1"/>
</dbReference>
<keyword evidence="5" id="KW-1185">Reference proteome</keyword>
<dbReference type="InterPro" id="IPR036513">
    <property type="entry name" value="STAS_dom_sf"/>
</dbReference>
<dbReference type="InterPro" id="IPR002645">
    <property type="entry name" value="STAS_dom"/>
</dbReference>
<comment type="caution">
    <text evidence="4">The sequence shown here is derived from an EMBL/GenBank/DDBJ whole genome shotgun (WGS) entry which is preliminary data.</text>
</comment>
<evidence type="ECO:0000313" key="5">
    <source>
        <dbReference type="Proteomes" id="UP000579605"/>
    </source>
</evidence>